<dbReference type="GO" id="GO:0003677">
    <property type="term" value="F:DNA binding"/>
    <property type="evidence" value="ECO:0007669"/>
    <property type="project" value="UniProtKB-KW"/>
</dbReference>
<sequence length="665" mass="74337">MSVVDERCDVTLSKYKAITRSDWPTPKRRRQSHHLRSEASETAEWEQRAGGNAVLPLTPSASTSFERGTSGDHADTSAGPQDDSELARTGLSRFFERGIRSQDWRAFGAADNFRLAYVGTPTANLAHLVRLRMMHEAAAEVPYQDVHMQPSSNVQPSPDNRTVSEDSISPYDSRNTDRESNAGQQPWALPLHFPYPQIRPMRPWRPDGRLVQQSSQSLITDLSSFPAREVRQALIDAYFDKIHPLFPVVTKTAFMHATNKHTELPPLLLYQAVLLAGAHVCSHPLVVAERQKVKSVLFRRASMLFHLRHETDRLQLTQAALLFTWHINDGDTVSGGPWYWTGVAMRISCGQGTHRRNDPLPIFEHVIHRRTFWTTFILEVFSSLETGRPCSIRSEDIDQVPFTQADLDWEPTRASGSPHVTETAPATASLATAVPLQYHLRMIELAYIGLEILHLNAPSGPANSSTYSIDNKLASWLLRTEAVSLEMNEHAQVLLRLHYHLIILHLHRNINNEAVSSTTCQSAAQTIVSCLERLLGIGSLGWCHFTVVSAATAAGIQIVQEVRYAVINNTLLAALSLLDQLKRMLGCLDVLGKHWPNAEAVSKVLDGLHKDYQQAISQKLDHSEVALPDPQPDWDSLFASMSGPGTSELQNEQDWMNLANWTDLS</sequence>
<dbReference type="InParanoid" id="A0A2K1R2M1"/>
<gene>
    <name evidence="8" type="ORF">CAC42_897</name>
</gene>
<feature type="region of interest" description="Disordered" evidence="6">
    <location>
        <begin position="19"/>
        <end position="85"/>
    </location>
</feature>
<dbReference type="PANTHER" id="PTHR47171:SF3">
    <property type="entry name" value="FARA-RELATED"/>
    <property type="match status" value="1"/>
</dbReference>
<feature type="region of interest" description="Disordered" evidence="6">
    <location>
        <begin position="145"/>
        <end position="187"/>
    </location>
</feature>
<dbReference type="CDD" id="cd12148">
    <property type="entry name" value="fungal_TF_MHR"/>
    <property type="match status" value="1"/>
</dbReference>
<dbReference type="AlphaFoldDB" id="A0A2K1R2M1"/>
<evidence type="ECO:0000256" key="6">
    <source>
        <dbReference type="SAM" id="MobiDB-lite"/>
    </source>
</evidence>
<dbReference type="InterPro" id="IPR052073">
    <property type="entry name" value="Amide_Lactam_Regulators"/>
</dbReference>
<evidence type="ECO:0000256" key="2">
    <source>
        <dbReference type="ARBA" id="ARBA00023015"/>
    </source>
</evidence>
<dbReference type="InterPro" id="IPR007219">
    <property type="entry name" value="XnlR_reg_dom"/>
</dbReference>
<keyword evidence="2" id="KW-0805">Transcription regulation</keyword>
<evidence type="ECO:0000256" key="3">
    <source>
        <dbReference type="ARBA" id="ARBA00023125"/>
    </source>
</evidence>
<keyword evidence="3" id="KW-0238">DNA-binding</keyword>
<dbReference type="OrthoDB" id="4161332at2759"/>
<organism evidence="8 9">
    <name type="scientific">Sphaceloma murrayae</name>
    <dbReference type="NCBI Taxonomy" id="2082308"/>
    <lineage>
        <taxon>Eukaryota</taxon>
        <taxon>Fungi</taxon>
        <taxon>Dikarya</taxon>
        <taxon>Ascomycota</taxon>
        <taxon>Pezizomycotina</taxon>
        <taxon>Dothideomycetes</taxon>
        <taxon>Dothideomycetidae</taxon>
        <taxon>Myriangiales</taxon>
        <taxon>Elsinoaceae</taxon>
        <taxon>Sphaceloma</taxon>
    </lineage>
</organism>
<feature type="compositionally biased region" description="Polar residues" evidence="6">
    <location>
        <begin position="149"/>
        <end position="173"/>
    </location>
</feature>
<dbReference type="Pfam" id="PF04082">
    <property type="entry name" value="Fungal_trans"/>
    <property type="match status" value="1"/>
</dbReference>
<evidence type="ECO:0000313" key="9">
    <source>
        <dbReference type="Proteomes" id="UP000243797"/>
    </source>
</evidence>
<keyword evidence="5" id="KW-0539">Nucleus</keyword>
<reference evidence="8 9" key="1">
    <citation type="submission" date="2017-06" db="EMBL/GenBank/DDBJ databases">
        <title>Draft genome sequence of a variant of Elsinoe murrayae.</title>
        <authorList>
            <person name="Cheng Q."/>
        </authorList>
    </citation>
    <scope>NUCLEOTIDE SEQUENCE [LARGE SCALE GENOMIC DNA]</scope>
    <source>
        <strain evidence="8 9">CQ-2017a</strain>
    </source>
</reference>
<comment type="caution">
    <text evidence="8">The sequence shown here is derived from an EMBL/GenBank/DDBJ whole genome shotgun (WGS) entry which is preliminary data.</text>
</comment>
<accession>A0A2K1R2M1</accession>
<name>A0A2K1R2M1_9PEZI</name>
<keyword evidence="1" id="KW-0862">Zinc</keyword>
<dbReference type="GO" id="GO:0006351">
    <property type="term" value="P:DNA-templated transcription"/>
    <property type="evidence" value="ECO:0007669"/>
    <property type="project" value="InterPro"/>
</dbReference>
<evidence type="ECO:0000256" key="5">
    <source>
        <dbReference type="ARBA" id="ARBA00023242"/>
    </source>
</evidence>
<keyword evidence="9" id="KW-1185">Reference proteome</keyword>
<proteinExistence type="predicted"/>
<dbReference type="GO" id="GO:0008270">
    <property type="term" value="F:zinc ion binding"/>
    <property type="evidence" value="ECO:0007669"/>
    <property type="project" value="InterPro"/>
</dbReference>
<evidence type="ECO:0000313" key="8">
    <source>
        <dbReference type="EMBL" id="PNS21538.1"/>
    </source>
</evidence>
<dbReference type="SMART" id="SM00906">
    <property type="entry name" value="Fungal_trans"/>
    <property type="match status" value="1"/>
</dbReference>
<evidence type="ECO:0000259" key="7">
    <source>
        <dbReference type="SMART" id="SM00906"/>
    </source>
</evidence>
<keyword evidence="4" id="KW-0804">Transcription</keyword>
<evidence type="ECO:0000256" key="4">
    <source>
        <dbReference type="ARBA" id="ARBA00023163"/>
    </source>
</evidence>
<feature type="domain" description="Xylanolytic transcriptional activator regulatory" evidence="7">
    <location>
        <begin position="337"/>
        <end position="408"/>
    </location>
</feature>
<dbReference type="PANTHER" id="PTHR47171">
    <property type="entry name" value="FARA-RELATED"/>
    <property type="match status" value="1"/>
</dbReference>
<dbReference type="EMBL" id="NKHZ01000011">
    <property type="protein sequence ID" value="PNS21538.1"/>
    <property type="molecule type" value="Genomic_DNA"/>
</dbReference>
<protein>
    <submittedName>
        <fullName evidence="8">Cutinase transcription factor 1 alpha</fullName>
    </submittedName>
</protein>
<evidence type="ECO:0000256" key="1">
    <source>
        <dbReference type="ARBA" id="ARBA00022833"/>
    </source>
</evidence>
<dbReference type="Proteomes" id="UP000243797">
    <property type="component" value="Unassembled WGS sequence"/>
</dbReference>